<feature type="domain" description="DDE Tnp4" evidence="3">
    <location>
        <begin position="16"/>
        <end position="175"/>
    </location>
</feature>
<proteinExistence type="predicted"/>
<dbReference type="KEGG" id="aten:116290599"/>
<name>A0A6P8HCZ8_ACTTE</name>
<dbReference type="PANTHER" id="PTHR23080">
    <property type="entry name" value="THAP DOMAIN PROTEIN"/>
    <property type="match status" value="1"/>
</dbReference>
<organism evidence="4 5">
    <name type="scientific">Actinia tenebrosa</name>
    <name type="common">Australian red waratah sea anemone</name>
    <dbReference type="NCBI Taxonomy" id="6105"/>
    <lineage>
        <taxon>Eukaryota</taxon>
        <taxon>Metazoa</taxon>
        <taxon>Cnidaria</taxon>
        <taxon>Anthozoa</taxon>
        <taxon>Hexacorallia</taxon>
        <taxon>Actiniaria</taxon>
        <taxon>Actiniidae</taxon>
        <taxon>Actinia</taxon>
    </lineage>
</organism>
<accession>A0A6P8HCZ8</accession>
<gene>
    <name evidence="5" type="primary">LOC116290599</name>
</gene>
<dbReference type="Pfam" id="PF13359">
    <property type="entry name" value="DDE_Tnp_4"/>
    <property type="match status" value="1"/>
</dbReference>
<dbReference type="GeneID" id="116290599"/>
<sequence>MPECFTRLYPTTRVIIDCTEIFVQTPSSLLLQSQLYSSYKSNTTLKGLVGITPYGAVSFVSGLYTVAISDKEITRCCGILDLLEMGDSVMADKGFDVEDLLFEKGVELNIPPFLESQAQFSTKEVQKTKAIASVRIHVERAIRRIKEYHFFDSDVPLNALGSINQLYTVACLLTNFQGPLIANGNNGNQQ</sequence>
<dbReference type="GO" id="GO:0046872">
    <property type="term" value="F:metal ion binding"/>
    <property type="evidence" value="ECO:0007669"/>
    <property type="project" value="UniProtKB-KW"/>
</dbReference>
<evidence type="ECO:0000259" key="3">
    <source>
        <dbReference type="Pfam" id="PF13359"/>
    </source>
</evidence>
<dbReference type="OrthoDB" id="6122338at2759"/>
<reference evidence="5" key="1">
    <citation type="submission" date="2025-08" db="UniProtKB">
        <authorList>
            <consortium name="RefSeq"/>
        </authorList>
    </citation>
    <scope>IDENTIFICATION</scope>
    <source>
        <tissue evidence="5">Tentacle</tissue>
    </source>
</reference>
<dbReference type="Proteomes" id="UP000515163">
    <property type="component" value="Unplaced"/>
</dbReference>
<dbReference type="InParanoid" id="A0A6P8HCZ8"/>
<dbReference type="InterPro" id="IPR027806">
    <property type="entry name" value="HARBI1_dom"/>
</dbReference>
<evidence type="ECO:0000256" key="1">
    <source>
        <dbReference type="ARBA" id="ARBA00001968"/>
    </source>
</evidence>
<dbReference type="PANTHER" id="PTHR23080:SF133">
    <property type="entry name" value="SI:CH211-262I1.5-RELATED"/>
    <property type="match status" value="1"/>
</dbReference>
<evidence type="ECO:0000313" key="4">
    <source>
        <dbReference type="Proteomes" id="UP000515163"/>
    </source>
</evidence>
<dbReference type="AlphaFoldDB" id="A0A6P8HCZ8"/>
<comment type="cofactor">
    <cofactor evidence="1">
        <name>a divalent metal cation</name>
        <dbReference type="ChEBI" id="CHEBI:60240"/>
    </cofactor>
</comment>
<dbReference type="RefSeq" id="XP_031553526.1">
    <property type="nucleotide sequence ID" value="XM_031697666.1"/>
</dbReference>
<keyword evidence="4" id="KW-1185">Reference proteome</keyword>
<evidence type="ECO:0000256" key="2">
    <source>
        <dbReference type="ARBA" id="ARBA00022723"/>
    </source>
</evidence>
<evidence type="ECO:0000313" key="5">
    <source>
        <dbReference type="RefSeq" id="XP_031553526.1"/>
    </source>
</evidence>
<keyword evidence="2" id="KW-0479">Metal-binding</keyword>
<protein>
    <submittedName>
        <fullName evidence="5">Uncharacterized protein LOC116290599</fullName>
    </submittedName>
</protein>